<feature type="domain" description="DUF4376" evidence="1">
    <location>
        <begin position="21"/>
        <end position="115"/>
    </location>
</feature>
<dbReference type="EMBL" id="FTOT01000033">
    <property type="protein sequence ID" value="SIT26096.1"/>
    <property type="molecule type" value="Genomic_DNA"/>
</dbReference>
<name>A0A1N7QTH9_9RHOB</name>
<dbReference type="RefSeq" id="WP_076534727.1">
    <property type="nucleotide sequence ID" value="NZ_BMEH01000032.1"/>
</dbReference>
<evidence type="ECO:0000313" key="3">
    <source>
        <dbReference type="Proteomes" id="UP000186141"/>
    </source>
</evidence>
<reference evidence="2 3" key="1">
    <citation type="submission" date="2017-01" db="EMBL/GenBank/DDBJ databases">
        <authorList>
            <person name="Mah S.A."/>
            <person name="Swanson W.J."/>
            <person name="Moy G.W."/>
            <person name="Vacquier V.D."/>
        </authorList>
    </citation>
    <scope>NUCLEOTIDE SEQUENCE [LARGE SCALE GENOMIC DNA]</scope>
    <source>
        <strain evidence="2 3">DSM 26375</strain>
    </source>
</reference>
<proteinExistence type="predicted"/>
<evidence type="ECO:0000313" key="2">
    <source>
        <dbReference type="EMBL" id="SIT26096.1"/>
    </source>
</evidence>
<dbReference type="STRING" id="1086013.SAMN05421774_1332"/>
<sequence length="126" mass="13359">MSIPIDLSQMITAEQQASAADRAARDRIKARRDMAMAAGITVGGVSLATDDLSQQRITGAALAAMLDPDYAVQWKAGQGFVALTASQVIVLAQAMRAHVQACFDREAELLAALETGVPFDIETGWP</sequence>
<dbReference type="Proteomes" id="UP000186141">
    <property type="component" value="Unassembled WGS sequence"/>
</dbReference>
<dbReference type="InterPro" id="IPR025484">
    <property type="entry name" value="DUF4376"/>
</dbReference>
<organism evidence="2 3">
    <name type="scientific">Gemmobacter megaterium</name>
    <dbReference type="NCBI Taxonomy" id="1086013"/>
    <lineage>
        <taxon>Bacteria</taxon>
        <taxon>Pseudomonadati</taxon>
        <taxon>Pseudomonadota</taxon>
        <taxon>Alphaproteobacteria</taxon>
        <taxon>Rhodobacterales</taxon>
        <taxon>Paracoccaceae</taxon>
        <taxon>Gemmobacter</taxon>
    </lineage>
</organism>
<evidence type="ECO:0000259" key="1">
    <source>
        <dbReference type="Pfam" id="PF14301"/>
    </source>
</evidence>
<keyword evidence="3" id="KW-1185">Reference proteome</keyword>
<dbReference type="AlphaFoldDB" id="A0A1N7QTH9"/>
<accession>A0A1N7QTH9</accession>
<gene>
    <name evidence="2" type="ORF">SAMN05421774_1332</name>
</gene>
<dbReference type="Pfam" id="PF14301">
    <property type="entry name" value="DUF4376"/>
    <property type="match status" value="1"/>
</dbReference>
<dbReference type="OrthoDB" id="7875280at2"/>
<protein>
    <recommendedName>
        <fullName evidence="1">DUF4376 domain-containing protein</fullName>
    </recommendedName>
</protein>